<organism evidence="10 11">
    <name type="scientific">Cytospora chrysosperma</name>
    <name type="common">Cytospora canker fungus</name>
    <name type="synonym">Sphaeria chrysosperma</name>
    <dbReference type="NCBI Taxonomy" id="252740"/>
    <lineage>
        <taxon>Eukaryota</taxon>
        <taxon>Fungi</taxon>
        <taxon>Dikarya</taxon>
        <taxon>Ascomycota</taxon>
        <taxon>Pezizomycotina</taxon>
        <taxon>Sordariomycetes</taxon>
        <taxon>Sordariomycetidae</taxon>
        <taxon>Diaporthales</taxon>
        <taxon>Cytosporaceae</taxon>
        <taxon>Cytospora</taxon>
    </lineage>
</organism>
<keyword evidence="3 6" id="KW-0064">Aspartyl protease</keyword>
<evidence type="ECO:0000256" key="1">
    <source>
        <dbReference type="ARBA" id="ARBA00007447"/>
    </source>
</evidence>
<keyword evidence="4 6" id="KW-0378">Hydrolase</keyword>
<dbReference type="PANTHER" id="PTHR47966">
    <property type="entry name" value="BETA-SITE APP-CLEAVING ENZYME, ISOFORM A-RELATED"/>
    <property type="match status" value="1"/>
</dbReference>
<evidence type="ECO:0000256" key="2">
    <source>
        <dbReference type="ARBA" id="ARBA00022670"/>
    </source>
</evidence>
<dbReference type="Proteomes" id="UP000284375">
    <property type="component" value="Unassembled WGS sequence"/>
</dbReference>
<dbReference type="InterPro" id="IPR001969">
    <property type="entry name" value="Aspartic_peptidase_AS"/>
</dbReference>
<dbReference type="GO" id="GO:0004190">
    <property type="term" value="F:aspartic-type endopeptidase activity"/>
    <property type="evidence" value="ECO:0007669"/>
    <property type="project" value="UniProtKB-KW"/>
</dbReference>
<evidence type="ECO:0000256" key="7">
    <source>
        <dbReference type="SAM" id="MobiDB-lite"/>
    </source>
</evidence>
<dbReference type="SUPFAM" id="SSF50630">
    <property type="entry name" value="Acid proteases"/>
    <property type="match status" value="1"/>
</dbReference>
<comment type="caution">
    <text evidence="10">The sequence shown here is derived from an EMBL/GenBank/DDBJ whole genome shotgun (WGS) entry which is preliminary data.</text>
</comment>
<feature type="signal peptide" evidence="8">
    <location>
        <begin position="1"/>
        <end position="19"/>
    </location>
</feature>
<evidence type="ECO:0000313" key="11">
    <source>
        <dbReference type="Proteomes" id="UP000284375"/>
    </source>
</evidence>
<feature type="active site" evidence="5">
    <location>
        <position position="329"/>
    </location>
</feature>
<feature type="compositionally biased region" description="Low complexity" evidence="7">
    <location>
        <begin position="100"/>
        <end position="111"/>
    </location>
</feature>
<feature type="domain" description="Peptidase A1" evidence="9">
    <location>
        <begin position="119"/>
        <end position="439"/>
    </location>
</feature>
<keyword evidence="2 6" id="KW-0645">Protease</keyword>
<comment type="similarity">
    <text evidence="1 6">Belongs to the peptidase A1 family.</text>
</comment>
<evidence type="ECO:0000256" key="8">
    <source>
        <dbReference type="SAM" id="SignalP"/>
    </source>
</evidence>
<evidence type="ECO:0000256" key="6">
    <source>
        <dbReference type="RuleBase" id="RU000454"/>
    </source>
</evidence>
<evidence type="ECO:0000313" key="10">
    <source>
        <dbReference type="EMBL" id="ROV94431.1"/>
    </source>
</evidence>
<dbReference type="CDD" id="cd06097">
    <property type="entry name" value="Aspergillopepsin_like"/>
    <property type="match status" value="1"/>
</dbReference>
<dbReference type="PROSITE" id="PS00141">
    <property type="entry name" value="ASP_PROTEASE"/>
    <property type="match status" value="1"/>
</dbReference>
<dbReference type="EMBL" id="LJZO01000028">
    <property type="protein sequence ID" value="ROV94431.1"/>
    <property type="molecule type" value="Genomic_DNA"/>
</dbReference>
<evidence type="ECO:0000256" key="3">
    <source>
        <dbReference type="ARBA" id="ARBA00022750"/>
    </source>
</evidence>
<keyword evidence="8" id="KW-0732">Signal</keyword>
<feature type="chain" id="PRO_5019199487" description="Peptidase A1 domain-containing protein" evidence="8">
    <location>
        <begin position="20"/>
        <end position="445"/>
    </location>
</feature>
<dbReference type="PROSITE" id="PS51767">
    <property type="entry name" value="PEPTIDASE_A1"/>
    <property type="match status" value="1"/>
</dbReference>
<dbReference type="InterPro" id="IPR001461">
    <property type="entry name" value="Aspartic_peptidase_A1"/>
</dbReference>
<dbReference type="InterPro" id="IPR034163">
    <property type="entry name" value="Aspergillopepsin-like_cat_dom"/>
</dbReference>
<evidence type="ECO:0000259" key="9">
    <source>
        <dbReference type="PROSITE" id="PS51767"/>
    </source>
</evidence>
<dbReference type="AlphaFoldDB" id="A0A423VTM6"/>
<sequence>MLPPTTSFAAALLLSGALGFQQPEEQRRSPDDDASLELSDSRVIDVSEFSVQQIRNENYRKKSGLMALLDAYAKYSIPLTHELKIAMKSQGLPSRRKRQTTGQTGTTSATPPGGYDYEFLCPVNIGTPPQTLTLNFDTGSSDLWVFSSDTNANSVGAQGLYDPKASTSSVLKQNYTFSIGYGDGNTASGIVYNDVVAVGAASIAGMTVESATNVSTGFTEDDASSGLLGLGMSIGNTVSPVKQLTFLDKIKSSLAAPLFTANLVHGEPGSYNFGYIDATQHTGNIQYESIAPGSTYWEFAVTGYRIGPAPDASNPNTGYITYPWRSIADTGTSLLLVPDDVVDAYYANVTGAFYSPDFAGMLFPCAQGDNLPDFTFGIGLFKGILPGRYVNYGNVDDTGTNCYGGIQTQGTVNFGIFGDVILKAQFVVFDSGNQRVGFANKVLLT</sequence>
<evidence type="ECO:0000256" key="5">
    <source>
        <dbReference type="PIRSR" id="PIRSR601461-1"/>
    </source>
</evidence>
<dbReference type="OrthoDB" id="2747330at2759"/>
<protein>
    <recommendedName>
        <fullName evidence="9">Peptidase A1 domain-containing protein</fullName>
    </recommendedName>
</protein>
<dbReference type="PANTHER" id="PTHR47966:SF2">
    <property type="entry name" value="ASPERGILLOPEPSIN-1-RELATED"/>
    <property type="match status" value="1"/>
</dbReference>
<proteinExistence type="inferred from homology"/>
<dbReference type="PRINTS" id="PR00792">
    <property type="entry name" value="PEPSIN"/>
</dbReference>
<dbReference type="Gene3D" id="2.40.70.10">
    <property type="entry name" value="Acid Proteases"/>
    <property type="match status" value="2"/>
</dbReference>
<reference evidence="10 11" key="1">
    <citation type="submission" date="2015-09" db="EMBL/GenBank/DDBJ databases">
        <title>Host preference determinants of Valsa canker pathogens revealed by comparative genomics.</title>
        <authorList>
            <person name="Yin Z."/>
            <person name="Huang L."/>
        </authorList>
    </citation>
    <scope>NUCLEOTIDE SEQUENCE [LARGE SCALE GENOMIC DNA]</scope>
    <source>
        <strain evidence="10 11">YSFL</strain>
    </source>
</reference>
<dbReference type="InterPro" id="IPR033121">
    <property type="entry name" value="PEPTIDASE_A1"/>
</dbReference>
<dbReference type="InterPro" id="IPR021109">
    <property type="entry name" value="Peptidase_aspartic_dom_sf"/>
</dbReference>
<feature type="region of interest" description="Disordered" evidence="7">
    <location>
        <begin position="88"/>
        <end position="111"/>
    </location>
</feature>
<dbReference type="Pfam" id="PF00026">
    <property type="entry name" value="Asp"/>
    <property type="match status" value="1"/>
</dbReference>
<dbReference type="FunFam" id="2.40.70.10:FF:000026">
    <property type="entry name" value="Endothiapepsin"/>
    <property type="match status" value="1"/>
</dbReference>
<name>A0A423VTM6_CYTCH</name>
<accession>A0A423VTM6</accession>
<dbReference type="STRING" id="252740.A0A423VTM6"/>
<feature type="active site" evidence="5">
    <location>
        <position position="137"/>
    </location>
</feature>
<evidence type="ECO:0000256" key="4">
    <source>
        <dbReference type="ARBA" id="ARBA00022801"/>
    </source>
</evidence>
<keyword evidence="11" id="KW-1185">Reference proteome</keyword>
<gene>
    <name evidence="10" type="ORF">VSDG_05919</name>
</gene>
<dbReference type="GO" id="GO:0006508">
    <property type="term" value="P:proteolysis"/>
    <property type="evidence" value="ECO:0007669"/>
    <property type="project" value="UniProtKB-KW"/>
</dbReference>